<name>A0ACC6V046_9CREN</name>
<comment type="caution">
    <text evidence="1">The sequence shown here is derived from an EMBL/GenBank/DDBJ whole genome shotgun (WGS) entry which is preliminary data.</text>
</comment>
<gene>
    <name evidence="1" type="ORF">TU35_004145</name>
</gene>
<accession>A0ACC6V046</accession>
<evidence type="ECO:0000313" key="2">
    <source>
        <dbReference type="Proteomes" id="UP000033636"/>
    </source>
</evidence>
<dbReference type="EMBL" id="JZWT02000008">
    <property type="protein sequence ID" value="MFB6490433.1"/>
    <property type="molecule type" value="Genomic_DNA"/>
</dbReference>
<proteinExistence type="predicted"/>
<evidence type="ECO:0000313" key="1">
    <source>
        <dbReference type="EMBL" id="MFB6490433.1"/>
    </source>
</evidence>
<protein>
    <submittedName>
        <fullName evidence="1">Nucleotidyltransferase family protein</fullName>
    </submittedName>
</protein>
<reference evidence="1" key="1">
    <citation type="submission" date="2024-07" db="EMBL/GenBank/DDBJ databases">
        <title>Metagenome and Metagenome-Assembled Genomes of Archaea from a hot spring from the geothermal field of Los Azufres, Mexico.</title>
        <authorList>
            <person name="Marin-Paredes R."/>
            <person name="Martinez-Romero E."/>
            <person name="Servin-Garciduenas L.E."/>
        </authorList>
    </citation>
    <scope>NUCLEOTIDE SEQUENCE</scope>
</reference>
<organism evidence="1 2">
    <name type="scientific">Thermoproteus sp. AZ2</name>
    <dbReference type="NCBI Taxonomy" id="1609232"/>
    <lineage>
        <taxon>Archaea</taxon>
        <taxon>Thermoproteota</taxon>
        <taxon>Thermoprotei</taxon>
        <taxon>Thermoproteales</taxon>
        <taxon>Thermoproteaceae</taxon>
        <taxon>Thermoproteus</taxon>
    </lineage>
</organism>
<sequence length="193" mass="20647">MIGIFILAAGESKRFGGLKLLVNLCGRPLISYSVEAALAAGVGSVYVVVGREAREIAAALRGVEVGVIYNPWFRQGLSSSLKAAVLSAPRLDGYVVALGDMPLVRPQTYRDLVKHLGEAPIIAPTYKGRRGNPVLLDRRALPHILTLEGDIGARALLGALRVSYVEVDDPGVLIDIDEPDDLAEASRAICNEY</sequence>
<dbReference type="Proteomes" id="UP000033636">
    <property type="component" value="Unassembled WGS sequence"/>
</dbReference>